<evidence type="ECO:0000313" key="1">
    <source>
        <dbReference type="EMBL" id="SDH28939.1"/>
    </source>
</evidence>
<dbReference type="InterPro" id="IPR058532">
    <property type="entry name" value="YjbR/MT2646/Rv2570-like"/>
</dbReference>
<keyword evidence="1" id="KW-0238">DNA-binding</keyword>
<gene>
    <name evidence="1" type="ORF">SAMN04489720_0703</name>
</gene>
<reference evidence="2" key="1">
    <citation type="submission" date="2016-10" db="EMBL/GenBank/DDBJ databases">
        <authorList>
            <person name="Varghese N."/>
            <person name="Submissions S."/>
        </authorList>
    </citation>
    <scope>NUCLEOTIDE SEQUENCE [LARGE SCALE GENOMIC DNA]</scope>
    <source>
        <strain evidence="2">DSM 22002</strain>
    </source>
</reference>
<sequence>MAHPPKVDPAAPHVERVRRIAMALPGAQEKVSHGAPAFFTTKVFAYVTASERVDGELVRRDRALCVLLDADERLALLHEGAFAPAYLGPSGWVALDLDGVDDARLAELLDASFRVTAPARLVRELDAR</sequence>
<organism evidence="1 2">
    <name type="scientific">Agrococcus jejuensis</name>
    <dbReference type="NCBI Taxonomy" id="399736"/>
    <lineage>
        <taxon>Bacteria</taxon>
        <taxon>Bacillati</taxon>
        <taxon>Actinomycetota</taxon>
        <taxon>Actinomycetes</taxon>
        <taxon>Micrococcales</taxon>
        <taxon>Microbacteriaceae</taxon>
        <taxon>Agrococcus</taxon>
    </lineage>
</organism>
<dbReference type="EMBL" id="LT629695">
    <property type="protein sequence ID" value="SDH28939.1"/>
    <property type="molecule type" value="Genomic_DNA"/>
</dbReference>
<dbReference type="RefSeq" id="WP_092502479.1">
    <property type="nucleotide sequence ID" value="NZ_LT629695.1"/>
</dbReference>
<accession>A0A1G8B6S6</accession>
<dbReference type="AlphaFoldDB" id="A0A1G8B6S6"/>
<dbReference type="OrthoDB" id="8479417at2"/>
<proteinExistence type="predicted"/>
<dbReference type="STRING" id="399736.SAMN04489720_0703"/>
<dbReference type="InterPro" id="IPR038056">
    <property type="entry name" value="YjbR-like_sf"/>
</dbReference>
<dbReference type="Proteomes" id="UP000198822">
    <property type="component" value="Chromosome I"/>
</dbReference>
<evidence type="ECO:0000313" key="2">
    <source>
        <dbReference type="Proteomes" id="UP000198822"/>
    </source>
</evidence>
<dbReference type="Pfam" id="PF04237">
    <property type="entry name" value="YjbR"/>
    <property type="match status" value="1"/>
</dbReference>
<keyword evidence="2" id="KW-1185">Reference proteome</keyword>
<dbReference type="Gene3D" id="3.90.1150.30">
    <property type="match status" value="1"/>
</dbReference>
<name>A0A1G8B6S6_9MICO</name>
<protein>
    <submittedName>
        <fullName evidence="1">Predicted DNA-binding protein, MmcQ/YjbR family</fullName>
    </submittedName>
</protein>
<dbReference type="SUPFAM" id="SSF142906">
    <property type="entry name" value="YjbR-like"/>
    <property type="match status" value="1"/>
</dbReference>
<dbReference type="GO" id="GO:0003677">
    <property type="term" value="F:DNA binding"/>
    <property type="evidence" value="ECO:0007669"/>
    <property type="project" value="UniProtKB-KW"/>
</dbReference>